<organism evidence="4 5">
    <name type="scientific">Massilia terrae</name>
    <dbReference type="NCBI Taxonomy" id="1811224"/>
    <lineage>
        <taxon>Bacteria</taxon>
        <taxon>Pseudomonadati</taxon>
        <taxon>Pseudomonadota</taxon>
        <taxon>Betaproteobacteria</taxon>
        <taxon>Burkholderiales</taxon>
        <taxon>Oxalobacteraceae</taxon>
        <taxon>Telluria group</taxon>
        <taxon>Massilia</taxon>
    </lineage>
</organism>
<dbReference type="Gene3D" id="2.60.40.1220">
    <property type="match status" value="1"/>
</dbReference>
<keyword evidence="1" id="KW-0732">Signal</keyword>
<reference evidence="4 5" key="1">
    <citation type="submission" date="2022-08" db="EMBL/GenBank/DDBJ databases">
        <title>Reclassification of Massilia species as members of the genera Telluria, Duganella, Pseudoduganella, Mokoshia gen. nov. and Zemynaea gen. nov. using orthogonal and non-orthogonal genome-based approaches.</title>
        <authorList>
            <person name="Bowman J.P."/>
        </authorList>
    </citation>
    <scope>NUCLEOTIDE SEQUENCE [LARGE SCALE GENOMIC DNA]</scope>
    <source>
        <strain evidence="4 5">JCM 31606</strain>
    </source>
</reference>
<dbReference type="RefSeq" id="WP_258814040.1">
    <property type="nucleotide sequence ID" value="NZ_JANUGU010000010.1"/>
</dbReference>
<keyword evidence="5" id="KW-1185">Reference proteome</keyword>
<proteinExistence type="predicted"/>
<protein>
    <submittedName>
        <fullName evidence="4">Ig-like domain-containing protein</fullName>
    </submittedName>
</protein>
<dbReference type="Pfam" id="PF00353">
    <property type="entry name" value="HemolysinCabind"/>
    <property type="match status" value="1"/>
</dbReference>
<dbReference type="InterPro" id="IPR001343">
    <property type="entry name" value="Hemolysn_Ca-bd"/>
</dbReference>
<dbReference type="SUPFAM" id="SSF51120">
    <property type="entry name" value="beta-Roll"/>
    <property type="match status" value="1"/>
</dbReference>
<evidence type="ECO:0000259" key="2">
    <source>
        <dbReference type="Pfam" id="PF13205"/>
    </source>
</evidence>
<dbReference type="InterPro" id="IPR014755">
    <property type="entry name" value="Cu-Rt/internalin_Ig-like"/>
</dbReference>
<dbReference type="Pfam" id="PF13946">
    <property type="entry name" value="DUF4214"/>
    <property type="match status" value="1"/>
</dbReference>
<evidence type="ECO:0000313" key="4">
    <source>
        <dbReference type="EMBL" id="MCS0660842.1"/>
    </source>
</evidence>
<name>A0ABT2D3Q6_9BURK</name>
<sequence>MATFFGTPGDDSWTIITGGNYTIDGGAGTDTVDFGIEPRSYFTLHANTDGSIGVDTISGASAPMHATLINIERLVFDSGSDILNVNSFFDTTPPALASSSPAAGATGVAVGANIVLTFSEAIQPGSGFVTLLNAAGQVVESYMIGSSSNLTIGGNTLTVNPTADLAAGAGYTLSISSGAVKDLAGNALAAPASVSFTTDPTLHVGPDNAPLAGTPGNDVMVGDDRFNVFIGSAGADSIDGGAGIDKLQMPGARASYTVTVNGTNATVSDGVGDVTNLANVERIQFADATIALDIAGNGGQVYRLYQAAFNRVPDLGGLGFWINAMDRGTALVDISQGFVNSAEFTALYGVNPTNTSMVTTMYSNVLHRAPDPAGIAYWVNVLDQHLTTPAGVLAGFSESAENQANVIGVIGNGFPFTPYG</sequence>
<dbReference type="InterPro" id="IPR032812">
    <property type="entry name" value="SbsA_Ig"/>
</dbReference>
<evidence type="ECO:0000259" key="3">
    <source>
        <dbReference type="Pfam" id="PF13946"/>
    </source>
</evidence>
<dbReference type="InterPro" id="IPR038255">
    <property type="entry name" value="PBS_linker_sf"/>
</dbReference>
<dbReference type="EMBL" id="JANUGU010000010">
    <property type="protein sequence ID" value="MCS0660842.1"/>
    <property type="molecule type" value="Genomic_DNA"/>
</dbReference>
<evidence type="ECO:0000313" key="5">
    <source>
        <dbReference type="Proteomes" id="UP001204621"/>
    </source>
</evidence>
<feature type="domain" description="SbsA Ig-like" evidence="2">
    <location>
        <begin position="90"/>
        <end position="198"/>
    </location>
</feature>
<dbReference type="InterPro" id="IPR025282">
    <property type="entry name" value="DUF4214"/>
</dbReference>
<evidence type="ECO:0000256" key="1">
    <source>
        <dbReference type="ARBA" id="ARBA00022729"/>
    </source>
</evidence>
<accession>A0ABT2D3Q6</accession>
<dbReference type="Gene3D" id="1.10.3130.20">
    <property type="entry name" value="Phycobilisome linker domain"/>
    <property type="match status" value="1"/>
</dbReference>
<dbReference type="Pfam" id="PF13205">
    <property type="entry name" value="Big_5"/>
    <property type="match status" value="1"/>
</dbReference>
<feature type="domain" description="DUF4214" evidence="3">
    <location>
        <begin position="336"/>
        <end position="405"/>
    </location>
</feature>
<comment type="caution">
    <text evidence="4">The sequence shown here is derived from an EMBL/GenBank/DDBJ whole genome shotgun (WGS) entry which is preliminary data.</text>
</comment>
<dbReference type="InterPro" id="IPR011049">
    <property type="entry name" value="Serralysin-like_metalloprot_C"/>
</dbReference>
<gene>
    <name evidence="4" type="ORF">NX778_22480</name>
</gene>
<dbReference type="Proteomes" id="UP001204621">
    <property type="component" value="Unassembled WGS sequence"/>
</dbReference>